<dbReference type="RefSeq" id="WP_084594552.1">
    <property type="nucleotide sequence ID" value="NZ_CM002917.1"/>
</dbReference>
<evidence type="ECO:0000256" key="2">
    <source>
        <dbReference type="SAM" id="Coils"/>
    </source>
</evidence>
<keyword evidence="2" id="KW-0175">Coiled coil</keyword>
<dbReference type="InterPro" id="IPR006143">
    <property type="entry name" value="RND_pump_MFP"/>
</dbReference>
<evidence type="ECO:0000256" key="3">
    <source>
        <dbReference type="SAM" id="MobiDB-lite"/>
    </source>
</evidence>
<dbReference type="eggNOG" id="COG0845">
    <property type="taxonomic scope" value="Bacteria"/>
</dbReference>
<dbReference type="NCBIfam" id="TIGR01730">
    <property type="entry name" value="RND_mfp"/>
    <property type="match status" value="1"/>
</dbReference>
<dbReference type="Pfam" id="PF25917">
    <property type="entry name" value="BSH_RND"/>
    <property type="match status" value="1"/>
</dbReference>
<dbReference type="PANTHER" id="PTHR30469:SF36">
    <property type="entry name" value="BLL3903 PROTEIN"/>
    <property type="match status" value="1"/>
</dbReference>
<reference evidence="6 7" key="1">
    <citation type="submission" date="2007-10" db="EMBL/GenBank/DDBJ databases">
        <authorList>
            <person name="Wagner-Dobler I."/>
            <person name="Ferriera S."/>
            <person name="Johnson J."/>
            <person name="Kravitz S."/>
            <person name="Beeson K."/>
            <person name="Sutton G."/>
            <person name="Rogers Y.-H."/>
            <person name="Friedman R."/>
            <person name="Frazier M."/>
            <person name="Venter J.C."/>
        </authorList>
    </citation>
    <scope>NUCLEOTIDE SEQUENCE [LARGE SCALE GENOMIC DNA]</scope>
    <source>
        <strain evidence="6 7">DFL-43</strain>
    </source>
</reference>
<dbReference type="STRING" id="411684.HPDFL43_21529"/>
<dbReference type="AlphaFoldDB" id="A9DF99"/>
<name>A9DF99_HOEPD</name>
<feature type="transmembrane region" description="Helical" evidence="4">
    <location>
        <begin position="31"/>
        <end position="52"/>
    </location>
</feature>
<gene>
    <name evidence="6" type="ORF">HPDFL43_21529</name>
</gene>
<dbReference type="Proteomes" id="UP000004291">
    <property type="component" value="Chromosome"/>
</dbReference>
<feature type="domain" description="Multidrug resistance protein MdtA-like barrel-sandwich hybrid" evidence="5">
    <location>
        <begin position="94"/>
        <end position="275"/>
    </location>
</feature>
<dbReference type="Gene3D" id="2.40.420.20">
    <property type="match status" value="1"/>
</dbReference>
<dbReference type="GO" id="GO:1990281">
    <property type="term" value="C:efflux pump complex"/>
    <property type="evidence" value="ECO:0007669"/>
    <property type="project" value="TreeGrafter"/>
</dbReference>
<accession>A9DF99</accession>
<dbReference type="Gene3D" id="2.40.50.100">
    <property type="match status" value="1"/>
</dbReference>
<sequence length="467" mass="50549">MLDRADNRDKHLTAGQPAGGETRRRGFLRPIAQMALMALVLAGGWAGMQYLANSRIDPVRKPFTPLVYTVDTTSAVLADNRPVIRLYGQVDTGRSVELRAGVSGDVVEIHPDLVAGRRVAAGTVLLRIDPFLYEGALVEARANLASARAAIAEMNARLASEREQLQAAQSQLDLAKSDLERALSLAGSGTLTDKQVDDRRLILSQRDQAVSQRRNNILITEAQRAQQEANASRLEWKVREAQRKLEDTAVMAPFDGVISDESIEAGRTVNANEMVASIYDDTALEARFTLTNAQYGRMATGDDPLLGRKVKVSWSVGGADYVWPATIDRIGARVAAERGGVEVFARIEAAGNPVQLRPGAFVALTVPDRIWRSTFRLPETAIRSSDHVFVVVDGALVRRDVQLIAWDGEDAIIQGDLADGEEVLVTRLTEASEGVKVRKPTQTDAPGETAAEPASPALPGQTMDSGQ</sequence>
<organism evidence="6 7">
    <name type="scientific">Hoeflea phototrophica (strain DSM 17068 / NCIMB 14078 / DFL-43)</name>
    <dbReference type="NCBI Taxonomy" id="411684"/>
    <lineage>
        <taxon>Bacteria</taxon>
        <taxon>Pseudomonadati</taxon>
        <taxon>Pseudomonadota</taxon>
        <taxon>Alphaproteobacteria</taxon>
        <taxon>Hyphomicrobiales</taxon>
        <taxon>Rhizobiaceae</taxon>
        <taxon>Hoeflea</taxon>
    </lineage>
</organism>
<reference evidence="6 7" key="2">
    <citation type="submission" date="2012-06" db="EMBL/GenBank/DDBJ databases">
        <authorList>
            <person name="Fiebig A."/>
        </authorList>
    </citation>
    <scope>NUCLEOTIDE SEQUENCE [LARGE SCALE GENOMIC DNA]</scope>
    <source>
        <strain evidence="6 7">DFL-43</strain>
    </source>
</reference>
<dbReference type="EMBL" id="ABIA03000002">
    <property type="protein sequence ID" value="EDQ31735.2"/>
    <property type="molecule type" value="Genomic_DNA"/>
</dbReference>
<dbReference type="GO" id="GO:0015562">
    <property type="term" value="F:efflux transmembrane transporter activity"/>
    <property type="evidence" value="ECO:0007669"/>
    <property type="project" value="TreeGrafter"/>
</dbReference>
<keyword evidence="7" id="KW-1185">Reference proteome</keyword>
<dbReference type="Gene3D" id="2.40.30.170">
    <property type="match status" value="1"/>
</dbReference>
<evidence type="ECO:0000256" key="4">
    <source>
        <dbReference type="SAM" id="Phobius"/>
    </source>
</evidence>
<keyword evidence="4" id="KW-1133">Transmembrane helix</keyword>
<dbReference type="PANTHER" id="PTHR30469">
    <property type="entry name" value="MULTIDRUG RESISTANCE PROTEIN MDTA"/>
    <property type="match status" value="1"/>
</dbReference>
<keyword evidence="4" id="KW-0472">Membrane</keyword>
<evidence type="ECO:0000259" key="5">
    <source>
        <dbReference type="Pfam" id="PF25917"/>
    </source>
</evidence>
<feature type="compositionally biased region" description="Basic and acidic residues" evidence="3">
    <location>
        <begin position="1"/>
        <end position="12"/>
    </location>
</feature>
<dbReference type="Gene3D" id="1.10.287.470">
    <property type="entry name" value="Helix hairpin bin"/>
    <property type="match status" value="1"/>
</dbReference>
<evidence type="ECO:0000313" key="7">
    <source>
        <dbReference type="Proteomes" id="UP000004291"/>
    </source>
</evidence>
<dbReference type="HOGENOM" id="CLU_018816_18_1_5"/>
<keyword evidence="4" id="KW-0812">Transmembrane</keyword>
<comment type="similarity">
    <text evidence="1">Belongs to the membrane fusion protein (MFP) (TC 8.A.1) family.</text>
</comment>
<protein>
    <submittedName>
        <fullName evidence="6">RND family efflux transporter, MFP subunit</fullName>
    </submittedName>
</protein>
<dbReference type="OrthoDB" id="9813967at2"/>
<proteinExistence type="inferred from homology"/>
<evidence type="ECO:0000256" key="1">
    <source>
        <dbReference type="ARBA" id="ARBA00009477"/>
    </source>
</evidence>
<dbReference type="InterPro" id="IPR058625">
    <property type="entry name" value="MdtA-like_BSH"/>
</dbReference>
<feature type="region of interest" description="Disordered" evidence="3">
    <location>
        <begin position="1"/>
        <end position="23"/>
    </location>
</feature>
<feature type="region of interest" description="Disordered" evidence="3">
    <location>
        <begin position="434"/>
        <end position="467"/>
    </location>
</feature>
<feature type="coiled-coil region" evidence="2">
    <location>
        <begin position="137"/>
        <end position="185"/>
    </location>
</feature>
<dbReference type="SUPFAM" id="SSF111369">
    <property type="entry name" value="HlyD-like secretion proteins"/>
    <property type="match status" value="2"/>
</dbReference>
<comment type="caution">
    <text evidence="6">The sequence shown here is derived from an EMBL/GenBank/DDBJ whole genome shotgun (WGS) entry which is preliminary data.</text>
</comment>
<evidence type="ECO:0000313" key="6">
    <source>
        <dbReference type="EMBL" id="EDQ31735.2"/>
    </source>
</evidence>